<keyword evidence="3" id="KW-0560">Oxidoreductase</keyword>
<dbReference type="STRING" id="540747.SAMN04488031_101581"/>
<gene>
    <name evidence="8" type="ORF">RIdsm_02764</name>
    <name evidence="7" type="ORF">XM52_08670</name>
</gene>
<organism evidence="7 9">
    <name type="scientific">Roseovarius indicus</name>
    <dbReference type="NCBI Taxonomy" id="540747"/>
    <lineage>
        <taxon>Bacteria</taxon>
        <taxon>Pseudomonadati</taxon>
        <taxon>Pseudomonadota</taxon>
        <taxon>Alphaproteobacteria</taxon>
        <taxon>Rhodobacterales</taxon>
        <taxon>Roseobacteraceae</taxon>
        <taxon>Roseovarius</taxon>
    </lineage>
</organism>
<accession>A0A0T5PAS1</accession>
<keyword evidence="4" id="KW-0408">Iron</keyword>
<evidence type="ECO:0000313" key="8">
    <source>
        <dbReference type="EMBL" id="QEW26956.1"/>
    </source>
</evidence>
<evidence type="ECO:0000256" key="4">
    <source>
        <dbReference type="ARBA" id="ARBA00023004"/>
    </source>
</evidence>
<name>A0A0T5PAS1_9RHOB</name>
<protein>
    <submittedName>
        <fullName evidence="7">FAD-dependent oxidoreductase</fullName>
    </submittedName>
    <submittedName>
        <fullName evidence="8">Putative FAD-binding dehydrogenase</fullName>
    </submittedName>
</protein>
<sequence>MTNITEAERQTEIRERVDVLVVGGGSAGIAAAVAAARTGASVMLVERMGFLGGTLTSVTLGSICGLYGLDGGRVQRLVRGLADEIIDRLARRGGANAPKVWLQTASLPYHPEPMKRVADDLMEEAGVAVRFHSLAVEVIRREGRVGGVIFESIDGRWGVEAGVVVDTTGDGQIAALAGAEWRCDVEDLQFPTTMIRFGGVDTKAVEKTDRAALHRHLEAAVAAGFDLPRTAGGIFAFNAEVVHLNITRVDVDGRPPNPLSVREMSEAEAKGRRMAELYLEAFRQHVPGYANAWLLDTGAQIGVRESRRIAGDYTIDEDEVLSGARYEDGIAACAWPVEEHGADRATRWVWLPDGTFYQIPWRCLLPKGIGGLVMAGRCVSATHVAQASLRVAGTCFAMGEAAGIGAAMAAARHGGDLRALDVPALRAELAKRGAFLGDGQPETFQPAGAELEAAR</sequence>
<keyword evidence="2" id="KW-0479">Metal-binding</keyword>
<dbReference type="GO" id="GO:0016491">
    <property type="term" value="F:oxidoreductase activity"/>
    <property type="evidence" value="ECO:0007669"/>
    <property type="project" value="UniProtKB-KW"/>
</dbReference>
<dbReference type="GO" id="GO:0051539">
    <property type="term" value="F:4 iron, 4 sulfur cluster binding"/>
    <property type="evidence" value="ECO:0007669"/>
    <property type="project" value="UniProtKB-KW"/>
</dbReference>
<dbReference type="Proteomes" id="UP000051401">
    <property type="component" value="Unassembled WGS sequence"/>
</dbReference>
<evidence type="ECO:0000313" key="10">
    <source>
        <dbReference type="Proteomes" id="UP000325785"/>
    </source>
</evidence>
<dbReference type="PANTHER" id="PTHR43498">
    <property type="entry name" value="FERREDOXIN:COB-COM HETERODISULFIDE REDUCTASE SUBUNIT A"/>
    <property type="match status" value="1"/>
</dbReference>
<dbReference type="Proteomes" id="UP000325785">
    <property type="component" value="Chromosome"/>
</dbReference>
<proteinExistence type="predicted"/>
<evidence type="ECO:0000256" key="5">
    <source>
        <dbReference type="ARBA" id="ARBA00023014"/>
    </source>
</evidence>
<dbReference type="SUPFAM" id="SSF51905">
    <property type="entry name" value="FAD/NAD(P)-binding domain"/>
    <property type="match status" value="1"/>
</dbReference>
<dbReference type="Pfam" id="PF12831">
    <property type="entry name" value="FAD_oxidored"/>
    <property type="match status" value="1"/>
</dbReference>
<dbReference type="PATRIC" id="fig|540747.5.peg.4525"/>
<reference evidence="8 10" key="2">
    <citation type="submission" date="2018-08" db="EMBL/GenBank/DDBJ databases">
        <title>Genetic Globetrotter - A new plasmid hitch-hiking vast phylogenetic and geographic distances.</title>
        <authorList>
            <person name="Vollmers J."/>
            <person name="Petersen J."/>
        </authorList>
    </citation>
    <scope>NUCLEOTIDE SEQUENCE [LARGE SCALE GENOMIC DNA]</scope>
    <source>
        <strain evidence="8 10">DSM 26383</strain>
    </source>
</reference>
<evidence type="ECO:0000256" key="1">
    <source>
        <dbReference type="ARBA" id="ARBA00022485"/>
    </source>
</evidence>
<dbReference type="InterPro" id="IPR036188">
    <property type="entry name" value="FAD/NAD-bd_sf"/>
</dbReference>
<dbReference type="GO" id="GO:0046872">
    <property type="term" value="F:metal ion binding"/>
    <property type="evidence" value="ECO:0007669"/>
    <property type="project" value="UniProtKB-KW"/>
</dbReference>
<keyword evidence="1" id="KW-0004">4Fe-4S</keyword>
<dbReference type="RefSeq" id="WP_057815341.1">
    <property type="nucleotide sequence ID" value="NZ_CP031598.1"/>
</dbReference>
<evidence type="ECO:0000256" key="2">
    <source>
        <dbReference type="ARBA" id="ARBA00022723"/>
    </source>
</evidence>
<dbReference type="Gene3D" id="3.50.50.60">
    <property type="entry name" value="FAD/NAD(P)-binding domain"/>
    <property type="match status" value="1"/>
</dbReference>
<dbReference type="OrthoDB" id="9777740at2"/>
<evidence type="ECO:0000256" key="6">
    <source>
        <dbReference type="SAM" id="Phobius"/>
    </source>
</evidence>
<dbReference type="AlphaFoldDB" id="A0A0T5PAS1"/>
<dbReference type="EMBL" id="LAXI01000004">
    <property type="protein sequence ID" value="KRS18213.1"/>
    <property type="molecule type" value="Genomic_DNA"/>
</dbReference>
<evidence type="ECO:0000256" key="3">
    <source>
        <dbReference type="ARBA" id="ARBA00023002"/>
    </source>
</evidence>
<keyword evidence="6" id="KW-1133">Transmembrane helix</keyword>
<keyword evidence="9" id="KW-1185">Reference proteome</keyword>
<keyword evidence="6" id="KW-0472">Membrane</keyword>
<evidence type="ECO:0000313" key="9">
    <source>
        <dbReference type="Proteomes" id="UP000051401"/>
    </source>
</evidence>
<evidence type="ECO:0000313" key="7">
    <source>
        <dbReference type="EMBL" id="KRS18213.1"/>
    </source>
</evidence>
<dbReference type="PANTHER" id="PTHR43498:SF1">
    <property type="entry name" value="COB--COM HETERODISULFIDE REDUCTASE IRON-SULFUR SUBUNIT A"/>
    <property type="match status" value="1"/>
</dbReference>
<dbReference type="KEGG" id="rid:RIdsm_02764"/>
<keyword evidence="6" id="KW-0812">Transmembrane</keyword>
<dbReference type="EMBL" id="CP031598">
    <property type="protein sequence ID" value="QEW26956.1"/>
    <property type="molecule type" value="Genomic_DNA"/>
</dbReference>
<feature type="transmembrane region" description="Helical" evidence="6">
    <location>
        <begin position="17"/>
        <end position="36"/>
    </location>
</feature>
<dbReference type="InterPro" id="IPR039650">
    <property type="entry name" value="HdrA-like"/>
</dbReference>
<keyword evidence="5" id="KW-0411">Iron-sulfur</keyword>
<reference evidence="7 9" key="1">
    <citation type="submission" date="2015-04" db="EMBL/GenBank/DDBJ databases">
        <title>The draft genome sequence of Roseovarius indicus B108T.</title>
        <authorList>
            <person name="Li G."/>
            <person name="Lai Q."/>
            <person name="Shao Z."/>
            <person name="Yan P."/>
        </authorList>
    </citation>
    <scope>NUCLEOTIDE SEQUENCE [LARGE SCALE GENOMIC DNA]</scope>
    <source>
        <strain evidence="7 9">B108</strain>
    </source>
</reference>